<dbReference type="Gene3D" id="2.30.30.910">
    <property type="match status" value="1"/>
</dbReference>
<reference evidence="8 9" key="1">
    <citation type="submission" date="2018-10" db="EMBL/GenBank/DDBJ databases">
        <authorList>
            <person name="Jung H.S."/>
            <person name="Jeon C.O."/>
        </authorList>
    </citation>
    <scope>NUCLEOTIDE SEQUENCE [LARGE SCALE GENOMIC DNA]</scope>
    <source>
        <strain evidence="8 9">MA-7-27</strain>
    </source>
</reference>
<evidence type="ECO:0000313" key="8">
    <source>
        <dbReference type="EMBL" id="RMA43487.1"/>
    </source>
</evidence>
<proteinExistence type="inferred from homology"/>
<feature type="domain" description="FlgD/Vpr Ig-like" evidence="7">
    <location>
        <begin position="109"/>
        <end position="172"/>
    </location>
</feature>
<evidence type="ECO:0000256" key="5">
    <source>
        <dbReference type="RuleBase" id="RU362076"/>
    </source>
</evidence>
<evidence type="ECO:0000256" key="4">
    <source>
        <dbReference type="ARBA" id="ARBA00024746"/>
    </source>
</evidence>
<organism evidence="8 9">
    <name type="scientific">Rhodophyticola porphyridii</name>
    <dbReference type="NCBI Taxonomy" id="1852017"/>
    <lineage>
        <taxon>Bacteria</taxon>
        <taxon>Pseudomonadati</taxon>
        <taxon>Pseudomonadota</taxon>
        <taxon>Alphaproteobacteria</taxon>
        <taxon>Rhodobacterales</taxon>
        <taxon>Roseobacteraceae</taxon>
        <taxon>Rhodophyticola</taxon>
    </lineage>
</organism>
<dbReference type="EMBL" id="RCNT01000001">
    <property type="protein sequence ID" value="RMA43487.1"/>
    <property type="molecule type" value="Genomic_DNA"/>
</dbReference>
<keyword evidence="3 5" id="KW-1005">Bacterial flagellum biogenesis</keyword>
<protein>
    <recommendedName>
        <fullName evidence="2 5">Basal-body rod modification protein FlgD</fullName>
    </recommendedName>
</protein>
<sequence length="221" mass="24033">MDVIQTAQQRANTPPLSSAEPETGSMINSDFQTFLTMLTTQMENQDPLNPMESTDFATQLATFSGVEQQVRTNELLGDLQTGMTMMSMGQLSGWVGMDARAEMPVAFTGSPITLAAPPHDLADRMELVVRNEAGSEVQRLNLTISDDPFTWAGVGPDGGPLPEGIYSFTTEAFADDTLLEERPAQAYARVEEAMIRDEQTWLNMSGGISIPADLVQGIRNP</sequence>
<dbReference type="Pfam" id="PF03963">
    <property type="entry name" value="FlgD"/>
    <property type="match status" value="1"/>
</dbReference>
<evidence type="ECO:0000259" key="7">
    <source>
        <dbReference type="Pfam" id="PF13860"/>
    </source>
</evidence>
<gene>
    <name evidence="8" type="primary">flgD</name>
    <name evidence="8" type="ORF">D9R08_00620</name>
</gene>
<dbReference type="Proteomes" id="UP000281343">
    <property type="component" value="Unassembled WGS sequence"/>
</dbReference>
<name>A0A3L9Y8P4_9RHOB</name>
<keyword evidence="8" id="KW-0969">Cilium</keyword>
<comment type="similarity">
    <text evidence="1 5">Belongs to the FlgD family.</text>
</comment>
<dbReference type="Pfam" id="PF13860">
    <property type="entry name" value="FlgD_ig"/>
    <property type="match status" value="1"/>
</dbReference>
<comment type="caution">
    <text evidence="8">The sequence shown here is derived from an EMBL/GenBank/DDBJ whole genome shotgun (WGS) entry which is preliminary data.</text>
</comment>
<feature type="compositionally biased region" description="Polar residues" evidence="6">
    <location>
        <begin position="1"/>
        <end position="16"/>
    </location>
</feature>
<dbReference type="Gene3D" id="2.60.40.4070">
    <property type="match status" value="1"/>
</dbReference>
<evidence type="ECO:0000256" key="3">
    <source>
        <dbReference type="ARBA" id="ARBA00022795"/>
    </source>
</evidence>
<dbReference type="RefSeq" id="WP_121896080.1">
    <property type="nucleotide sequence ID" value="NZ_RCNT01000001.1"/>
</dbReference>
<dbReference type="InterPro" id="IPR025965">
    <property type="entry name" value="FlgD/Vpr_Ig-like"/>
</dbReference>
<comment type="function">
    <text evidence="4 5">Required for flagellar hook formation. May act as a scaffolding protein.</text>
</comment>
<keyword evidence="8" id="KW-0966">Cell projection</keyword>
<dbReference type="NCBIfam" id="NF009453">
    <property type="entry name" value="PRK12813.1"/>
    <property type="match status" value="1"/>
</dbReference>
<keyword evidence="8" id="KW-0282">Flagellum</keyword>
<accession>A0A3L9Y8P4</accession>
<dbReference type="OrthoDB" id="9785233at2"/>
<dbReference type="InterPro" id="IPR005648">
    <property type="entry name" value="FlgD"/>
</dbReference>
<dbReference type="AlphaFoldDB" id="A0A3L9Y8P4"/>
<feature type="region of interest" description="Disordered" evidence="6">
    <location>
        <begin position="1"/>
        <end position="25"/>
    </location>
</feature>
<dbReference type="GO" id="GO:0044781">
    <property type="term" value="P:bacterial-type flagellum organization"/>
    <property type="evidence" value="ECO:0007669"/>
    <property type="project" value="UniProtKB-UniRule"/>
</dbReference>
<evidence type="ECO:0000256" key="1">
    <source>
        <dbReference type="ARBA" id="ARBA00010577"/>
    </source>
</evidence>
<evidence type="ECO:0000313" key="9">
    <source>
        <dbReference type="Proteomes" id="UP000281343"/>
    </source>
</evidence>
<keyword evidence="9" id="KW-1185">Reference proteome</keyword>
<evidence type="ECO:0000256" key="6">
    <source>
        <dbReference type="SAM" id="MobiDB-lite"/>
    </source>
</evidence>
<evidence type="ECO:0000256" key="2">
    <source>
        <dbReference type="ARBA" id="ARBA00016013"/>
    </source>
</evidence>